<evidence type="ECO:0000313" key="11">
    <source>
        <dbReference type="EMBL" id="QKE26113.1"/>
    </source>
</evidence>
<dbReference type="SUPFAM" id="SSF81301">
    <property type="entry name" value="Nucleotidyltransferase"/>
    <property type="match status" value="1"/>
</dbReference>
<dbReference type="GO" id="GO:0016779">
    <property type="term" value="F:nucleotidyltransferase activity"/>
    <property type="evidence" value="ECO:0007669"/>
    <property type="project" value="UniProtKB-KW"/>
</dbReference>
<keyword evidence="3" id="KW-0808">Transferase</keyword>
<dbReference type="Proteomes" id="UP000502065">
    <property type="component" value="Chromosome"/>
</dbReference>
<organism evidence="11 12">
    <name type="scientific">Arcobacter aquimarinus</name>
    <dbReference type="NCBI Taxonomy" id="1315211"/>
    <lineage>
        <taxon>Bacteria</taxon>
        <taxon>Pseudomonadati</taxon>
        <taxon>Campylobacterota</taxon>
        <taxon>Epsilonproteobacteria</taxon>
        <taxon>Campylobacterales</taxon>
        <taxon>Arcobacteraceae</taxon>
        <taxon>Arcobacter</taxon>
    </lineage>
</organism>
<dbReference type="GO" id="GO:0005524">
    <property type="term" value="F:ATP binding"/>
    <property type="evidence" value="ECO:0007669"/>
    <property type="project" value="UniProtKB-KW"/>
</dbReference>
<evidence type="ECO:0000313" key="12">
    <source>
        <dbReference type="Proteomes" id="UP000502065"/>
    </source>
</evidence>
<dbReference type="PANTHER" id="PTHR33571">
    <property type="entry name" value="SSL8005 PROTEIN"/>
    <property type="match status" value="1"/>
</dbReference>
<dbReference type="PANTHER" id="PTHR33571:SF14">
    <property type="entry name" value="PROTEIN ADENYLYLTRANSFERASE MJ0435-RELATED"/>
    <property type="match status" value="1"/>
</dbReference>
<reference evidence="11 12" key="1">
    <citation type="submission" date="2018-07" db="EMBL/GenBank/DDBJ databases">
        <title>Identification of phenol metabolism pathways in Arcobacter.</title>
        <authorList>
            <person name="Miller W.G."/>
            <person name="Yee E."/>
            <person name="Bono J.L."/>
        </authorList>
    </citation>
    <scope>NUCLEOTIDE SEQUENCE [LARGE SCALE GENOMIC DNA]</scope>
    <source>
        <strain evidence="11 12">W63</strain>
    </source>
</reference>
<dbReference type="GO" id="GO:0046872">
    <property type="term" value="F:metal ion binding"/>
    <property type="evidence" value="ECO:0007669"/>
    <property type="project" value="UniProtKB-KW"/>
</dbReference>
<comment type="similarity">
    <text evidence="9">Belongs to the MntA antitoxin family.</text>
</comment>
<name>A0AAE7B248_9BACT</name>
<evidence type="ECO:0000256" key="4">
    <source>
        <dbReference type="ARBA" id="ARBA00022695"/>
    </source>
</evidence>
<keyword evidence="8" id="KW-0460">Magnesium</keyword>
<feature type="domain" description="Polymerase nucleotidyl transferase" evidence="10">
    <location>
        <begin position="11"/>
        <end position="97"/>
    </location>
</feature>
<comment type="cofactor">
    <cofactor evidence="1">
        <name>Mg(2+)</name>
        <dbReference type="ChEBI" id="CHEBI:18420"/>
    </cofactor>
</comment>
<evidence type="ECO:0000256" key="1">
    <source>
        <dbReference type="ARBA" id="ARBA00001946"/>
    </source>
</evidence>
<evidence type="ECO:0000256" key="7">
    <source>
        <dbReference type="ARBA" id="ARBA00022840"/>
    </source>
</evidence>
<keyword evidence="12" id="KW-1185">Reference proteome</keyword>
<keyword evidence="6" id="KW-0547">Nucleotide-binding</keyword>
<dbReference type="CDD" id="cd05403">
    <property type="entry name" value="NT_KNTase_like"/>
    <property type="match status" value="1"/>
</dbReference>
<keyword evidence="7" id="KW-0067">ATP-binding</keyword>
<dbReference type="InterPro" id="IPR002934">
    <property type="entry name" value="Polymerase_NTP_transf_dom"/>
</dbReference>
<accession>A0AAE7B248</accession>
<keyword evidence="5" id="KW-0479">Metal-binding</keyword>
<dbReference type="AlphaFoldDB" id="A0AAE7B248"/>
<evidence type="ECO:0000256" key="6">
    <source>
        <dbReference type="ARBA" id="ARBA00022741"/>
    </source>
</evidence>
<evidence type="ECO:0000256" key="9">
    <source>
        <dbReference type="ARBA" id="ARBA00038276"/>
    </source>
</evidence>
<dbReference type="InterPro" id="IPR052038">
    <property type="entry name" value="Type-VII_TA_antitoxin"/>
</dbReference>
<evidence type="ECO:0000256" key="8">
    <source>
        <dbReference type="ARBA" id="ARBA00022842"/>
    </source>
</evidence>
<dbReference type="KEGG" id="aaqi:AAQM_1364"/>
<dbReference type="Gene3D" id="3.30.460.10">
    <property type="entry name" value="Beta Polymerase, domain 2"/>
    <property type="match status" value="1"/>
</dbReference>
<dbReference type="RefSeq" id="WP_129094556.1">
    <property type="nucleotide sequence ID" value="NZ_CBCSAE010000004.1"/>
</dbReference>
<evidence type="ECO:0000256" key="3">
    <source>
        <dbReference type="ARBA" id="ARBA00022679"/>
    </source>
</evidence>
<dbReference type="Pfam" id="PF01909">
    <property type="entry name" value="NTP_transf_2"/>
    <property type="match status" value="1"/>
</dbReference>
<evidence type="ECO:0000256" key="5">
    <source>
        <dbReference type="ARBA" id="ARBA00022723"/>
    </source>
</evidence>
<protein>
    <submittedName>
        <fullName evidence="11">Nucleotidyltransferase domain-containing protein</fullName>
    </submittedName>
</protein>
<evidence type="ECO:0000259" key="10">
    <source>
        <dbReference type="Pfam" id="PF01909"/>
    </source>
</evidence>
<evidence type="ECO:0000256" key="2">
    <source>
        <dbReference type="ARBA" id="ARBA00022649"/>
    </source>
</evidence>
<keyword evidence="4" id="KW-0548">Nucleotidyltransferase</keyword>
<gene>
    <name evidence="11" type="ORF">AAQM_1364</name>
</gene>
<keyword evidence="2" id="KW-1277">Toxin-antitoxin system</keyword>
<dbReference type="InterPro" id="IPR043519">
    <property type="entry name" value="NT_sf"/>
</dbReference>
<sequence>MTQDIIINYLTEHKEQFKKDFGITKIGLFGSYARNEAKNDSDIDILIELKKDLTDIYEKKSLLKEIMEKAFDKKVDIAREKYLKPLLKDEVLKEVKYV</sequence>
<proteinExistence type="inferred from homology"/>
<dbReference type="EMBL" id="CP030944">
    <property type="protein sequence ID" value="QKE26113.1"/>
    <property type="molecule type" value="Genomic_DNA"/>
</dbReference>